<dbReference type="EMBL" id="BEGY01000184">
    <property type="protein sequence ID" value="GAX85676.1"/>
    <property type="molecule type" value="Genomic_DNA"/>
</dbReference>
<dbReference type="AlphaFoldDB" id="A0A250XRK7"/>
<keyword evidence="2" id="KW-1185">Reference proteome</keyword>
<reference evidence="1 2" key="1">
    <citation type="submission" date="2017-08" db="EMBL/GenBank/DDBJ databases">
        <title>Acidophilic green algal genome provides insights into adaptation to an acidic environment.</title>
        <authorList>
            <person name="Hirooka S."/>
            <person name="Hirose Y."/>
            <person name="Kanesaki Y."/>
            <person name="Higuchi S."/>
            <person name="Fujiwara T."/>
            <person name="Onuma R."/>
            <person name="Era A."/>
            <person name="Ohbayashi R."/>
            <person name="Uzuka A."/>
            <person name="Nozaki H."/>
            <person name="Yoshikawa H."/>
            <person name="Miyagishima S.Y."/>
        </authorList>
    </citation>
    <scope>NUCLEOTIDE SEQUENCE [LARGE SCALE GENOMIC DNA]</scope>
    <source>
        <strain evidence="1 2">NIES-2499</strain>
    </source>
</reference>
<dbReference type="OrthoDB" id="560538at2759"/>
<evidence type="ECO:0000313" key="2">
    <source>
        <dbReference type="Proteomes" id="UP000232323"/>
    </source>
</evidence>
<dbReference type="SUPFAM" id="SSF55945">
    <property type="entry name" value="TATA-box binding protein-like"/>
    <property type="match status" value="1"/>
</dbReference>
<name>A0A250XRK7_9CHLO</name>
<protein>
    <submittedName>
        <fullName evidence="1">Uncharacterized protein</fullName>
    </submittedName>
</protein>
<dbReference type="Proteomes" id="UP000232323">
    <property type="component" value="Unassembled WGS sequence"/>
</dbReference>
<accession>A0A250XRK7</accession>
<organism evidence="1 2">
    <name type="scientific">Chlamydomonas eustigma</name>
    <dbReference type="NCBI Taxonomy" id="1157962"/>
    <lineage>
        <taxon>Eukaryota</taxon>
        <taxon>Viridiplantae</taxon>
        <taxon>Chlorophyta</taxon>
        <taxon>core chlorophytes</taxon>
        <taxon>Chlorophyceae</taxon>
        <taxon>CS clade</taxon>
        <taxon>Chlamydomonadales</taxon>
        <taxon>Chlamydomonadaceae</taxon>
        <taxon>Chlamydomonas</taxon>
    </lineage>
</organism>
<gene>
    <name evidence="1" type="ORF">CEUSTIGMA_g13090.t1</name>
</gene>
<comment type="caution">
    <text evidence="1">The sequence shown here is derived from an EMBL/GenBank/DDBJ whole genome shotgun (WGS) entry which is preliminary data.</text>
</comment>
<dbReference type="Gene3D" id="3.30.310.10">
    <property type="entry name" value="TATA-Binding Protein"/>
    <property type="match status" value="1"/>
</dbReference>
<proteinExistence type="predicted"/>
<evidence type="ECO:0000313" key="1">
    <source>
        <dbReference type="EMBL" id="GAX85676.1"/>
    </source>
</evidence>
<sequence length="692" mass="75687">MIRRTNNRKQTVVGVTDFNDAVCVFQDGSAVSVADPTVTLNQKDLVDWISGAYCVHSGATRFSLALTNCSRVSIQNVRFVSLFDIIAPADDITRVVSDRDVLVKDFEKQCTDNDVMQPGNVMNAWFKFAVLGPHVLGTKLWHMCRTGAGNVPALQGGAAPASFMTVRQLSSDENAANVSDEEAKEKKGEVEWRKDGSSGSVRLLAKQGCDYSHLILVPQDRSSCLRRRRTRSTNSHERHYPWAGVSHAGDLALDAAAPPWASRSFLDRGCRARRLHHVPLDAFRVLHHVVQDAVLQHPPEEVELADGGLLDISVPVKERYTVPTPERVKLVLRVRLELGSVAHVHVHAVVAGAGVDHHVLRLGVVGHKPVDQPQAHLRLTADVRKDAAEPVARTVEGRQRRQQQVHRAQALVLDHCLTKERKSDGRTQLSRAYTHPAFGSLGRPVDMAMLFETASPTCDDAGPRVVVAAVKFGQETKGTFPTPSKGPRTPSSTFGNQVTMSLRVFGTLVNVKVFRNGSLQMTGLKAVEHGPYIVCAVSDMMPSVAVDAVDASKFTLQQQKHSFRVCLINCDLDLGFRVRRDSLQATLSRFFPRTRCSYEPCIYQGLKIKFMVNRGKSPSTACGACNCASKCSGAGDGRDTCRKVTIAIFQTGKVILTGAVDASQIEAARSFLVDVLVGRHRKCFEASAALVV</sequence>
<dbReference type="InterPro" id="IPR012295">
    <property type="entry name" value="TBP_dom_sf"/>
</dbReference>